<comment type="caution">
    <text evidence="16">The sequence shown here is derived from an EMBL/GenBank/DDBJ whole genome shotgun (WGS) entry which is preliminary data.</text>
</comment>
<dbReference type="InterPro" id="IPR012400">
    <property type="entry name" value="Long_Oxdase"/>
</dbReference>
<dbReference type="GO" id="GO:0016020">
    <property type="term" value="C:membrane"/>
    <property type="evidence" value="ECO:0007669"/>
    <property type="project" value="UniProtKB-SubCell"/>
</dbReference>
<feature type="non-terminal residue" evidence="16">
    <location>
        <position position="1"/>
    </location>
</feature>
<feature type="signal peptide" evidence="13">
    <location>
        <begin position="1"/>
        <end position="23"/>
    </location>
</feature>
<dbReference type="Pfam" id="PF13450">
    <property type="entry name" value="NAD_binding_8"/>
    <property type="match status" value="1"/>
</dbReference>
<dbReference type="EMBL" id="LAEV01002026">
    <property type="protein sequence ID" value="KKA26714.1"/>
    <property type="molecule type" value="Genomic_DNA"/>
</dbReference>
<keyword evidence="6" id="KW-0285">Flavoprotein</keyword>
<dbReference type="InterPro" id="IPR007867">
    <property type="entry name" value="GMC_OxRtase_C"/>
</dbReference>
<evidence type="ECO:0000256" key="6">
    <source>
        <dbReference type="ARBA" id="ARBA00022630"/>
    </source>
</evidence>
<keyword evidence="7" id="KW-0812">Transmembrane</keyword>
<evidence type="ECO:0000256" key="2">
    <source>
        <dbReference type="ARBA" id="ARBA00003842"/>
    </source>
</evidence>
<keyword evidence="17" id="KW-1185">Reference proteome</keyword>
<keyword evidence="10" id="KW-0560">Oxidoreductase</keyword>
<evidence type="ECO:0000256" key="5">
    <source>
        <dbReference type="ARBA" id="ARBA00013125"/>
    </source>
</evidence>
<dbReference type="Proteomes" id="UP000033483">
    <property type="component" value="Unassembled WGS sequence"/>
</dbReference>
<keyword evidence="13" id="KW-0732">Signal</keyword>
<dbReference type="Pfam" id="PF00732">
    <property type="entry name" value="GMC_oxred_N"/>
    <property type="match status" value="1"/>
</dbReference>
<dbReference type="GO" id="GO:0046577">
    <property type="term" value="F:long-chain-alcohol oxidase activity"/>
    <property type="evidence" value="ECO:0007669"/>
    <property type="project" value="UniProtKB-EC"/>
</dbReference>
<gene>
    <name evidence="16" type="ORF">TD95_005322</name>
</gene>
<evidence type="ECO:0000256" key="10">
    <source>
        <dbReference type="ARBA" id="ARBA00023002"/>
    </source>
</evidence>
<proteinExistence type="inferred from homology"/>
<dbReference type="EC" id="1.1.3.20" evidence="5"/>
<dbReference type="GO" id="GO:0050660">
    <property type="term" value="F:flavin adenine dinucleotide binding"/>
    <property type="evidence" value="ECO:0007669"/>
    <property type="project" value="InterPro"/>
</dbReference>
<keyword evidence="11" id="KW-0472">Membrane</keyword>
<evidence type="ECO:0000256" key="7">
    <source>
        <dbReference type="ARBA" id="ARBA00022692"/>
    </source>
</evidence>
<feature type="domain" description="Glucose-methanol-choline oxidoreductase C-terminal" evidence="15">
    <location>
        <begin position="448"/>
        <end position="589"/>
    </location>
</feature>
<comment type="function">
    <text evidence="2">Long-chain fatty alcohol oxidase involved in the omega-oxidation pathway of lipid degradation.</text>
</comment>
<dbReference type="SUPFAM" id="SSF51905">
    <property type="entry name" value="FAD/NAD(P)-binding domain"/>
    <property type="match status" value="1"/>
</dbReference>
<evidence type="ECO:0000256" key="1">
    <source>
        <dbReference type="ARBA" id="ARBA00000920"/>
    </source>
</evidence>
<keyword evidence="9" id="KW-1133">Transmembrane helix</keyword>
<dbReference type="PANTHER" id="PTHR46056">
    <property type="entry name" value="LONG-CHAIN-ALCOHOL OXIDASE"/>
    <property type="match status" value="1"/>
</dbReference>
<dbReference type="InterPro" id="IPR036188">
    <property type="entry name" value="FAD/NAD-bd_sf"/>
</dbReference>
<dbReference type="Gene3D" id="3.50.50.60">
    <property type="entry name" value="FAD/NAD(P)-binding domain"/>
    <property type="match status" value="2"/>
</dbReference>
<feature type="chain" id="PRO_5002482407" description="long-chain-alcohol oxidase" evidence="13">
    <location>
        <begin position="24"/>
        <end position="604"/>
    </location>
</feature>
<feature type="domain" description="Glucose-methanol-choline oxidoreductase N-terminal" evidence="14">
    <location>
        <begin position="149"/>
        <end position="364"/>
    </location>
</feature>
<evidence type="ECO:0000256" key="12">
    <source>
        <dbReference type="PIRSR" id="PIRSR028937-1"/>
    </source>
</evidence>
<accession>A0A0F4Z845</accession>
<dbReference type="OrthoDB" id="269227at2759"/>
<comment type="similarity">
    <text evidence="4">Belongs to the GMC oxidoreductase family.</text>
</comment>
<dbReference type="Pfam" id="PF05199">
    <property type="entry name" value="GMC_oxred_C"/>
    <property type="match status" value="1"/>
</dbReference>
<evidence type="ECO:0000256" key="9">
    <source>
        <dbReference type="ARBA" id="ARBA00022989"/>
    </source>
</evidence>
<feature type="active site" description="Proton acceptor" evidence="12">
    <location>
        <position position="537"/>
    </location>
</feature>
<evidence type="ECO:0000313" key="17">
    <source>
        <dbReference type="Proteomes" id="UP000033483"/>
    </source>
</evidence>
<comment type="subcellular location">
    <subcellularLocation>
        <location evidence="3">Membrane</location>
    </subcellularLocation>
</comment>
<evidence type="ECO:0000313" key="16">
    <source>
        <dbReference type="EMBL" id="KKA26714.1"/>
    </source>
</evidence>
<dbReference type="PANTHER" id="PTHR46056:SF12">
    <property type="entry name" value="LONG-CHAIN-ALCOHOL OXIDASE"/>
    <property type="match status" value="1"/>
</dbReference>
<protein>
    <recommendedName>
        <fullName evidence="5">long-chain-alcohol oxidase</fullName>
        <ecNumber evidence="5">1.1.3.20</ecNumber>
    </recommendedName>
</protein>
<name>A0A0F4Z845_9PEZI</name>
<evidence type="ECO:0000256" key="11">
    <source>
        <dbReference type="ARBA" id="ARBA00023136"/>
    </source>
</evidence>
<evidence type="ECO:0000259" key="14">
    <source>
        <dbReference type="Pfam" id="PF00732"/>
    </source>
</evidence>
<dbReference type="PIRSF" id="PIRSF028937">
    <property type="entry name" value="Lg_Ch_AO"/>
    <property type="match status" value="1"/>
</dbReference>
<sequence length="604" mass="64447">SSSRLGSLLLTGSITLFAEQSLAQRQAVLASWQLSRITPLRIMAKSFLILSQKAYTQNSLLFAQAIGYTDTPASYKKTTSYPFLFLTFPPGDAPVDISTDVVIVGSGPGGSVSAARLATAGHRVLVVDKGRAFSTSSFPMTQAAAEFHMFENHGLVSTEESSLAIMAGSTWGGGGTINWGVSLRTPRAVRREWAEADGLDMFVSEAYEQALDAVCKGICASTEYPINSRGQALIDAARLLGHDAEKLPLNSGQDENHACGRCHMGCGSNSKMGPIASWLPRAADKGTQFMDGLVVDKVLFAADGKTAVGVEGRWTPREGGYERRVRVRAKRVVISAGSLWSPVILKKSGITNPMVGQNLHTHPAMFVVASRGEEINPWEGPIMPSIVTSLENLDGAYHGARIEPSAALPFMCLAGIPWSSGPSHRARLLHAPSLAPYVVFIRENQPGGRISVDPTTGAPVPHYTLNASTRSHMMTGTIALARMLYAHGVQTITVGIPSLRTFERPEAARADVAFAAWLKELIEQDLANVAGLTVSAHQMGSCRMSANPKRGVVDPTGKVYGTKGLYVADASVFPSASGVNPMVTVMATAWHISDCITEDLRKAA</sequence>
<organism evidence="16 17">
    <name type="scientific">Thielaviopsis punctulata</name>
    <dbReference type="NCBI Taxonomy" id="72032"/>
    <lineage>
        <taxon>Eukaryota</taxon>
        <taxon>Fungi</taxon>
        <taxon>Dikarya</taxon>
        <taxon>Ascomycota</taxon>
        <taxon>Pezizomycotina</taxon>
        <taxon>Sordariomycetes</taxon>
        <taxon>Hypocreomycetidae</taxon>
        <taxon>Microascales</taxon>
        <taxon>Ceratocystidaceae</taxon>
        <taxon>Thielaviopsis</taxon>
    </lineage>
</organism>
<evidence type="ECO:0000256" key="8">
    <source>
        <dbReference type="ARBA" id="ARBA00022827"/>
    </source>
</evidence>
<feature type="non-terminal residue" evidence="16">
    <location>
        <position position="604"/>
    </location>
</feature>
<evidence type="ECO:0000256" key="3">
    <source>
        <dbReference type="ARBA" id="ARBA00004370"/>
    </source>
</evidence>
<evidence type="ECO:0000259" key="15">
    <source>
        <dbReference type="Pfam" id="PF05199"/>
    </source>
</evidence>
<keyword evidence="8" id="KW-0274">FAD</keyword>
<dbReference type="AlphaFoldDB" id="A0A0F4Z845"/>
<dbReference type="InterPro" id="IPR000172">
    <property type="entry name" value="GMC_OxRdtase_N"/>
</dbReference>
<reference evidence="16 17" key="1">
    <citation type="submission" date="2015-03" db="EMBL/GenBank/DDBJ databases">
        <authorList>
            <person name="Radwan O."/>
            <person name="Al-Naeli F.A."/>
            <person name="Rendon G.A."/>
            <person name="Fields C."/>
        </authorList>
    </citation>
    <scope>NUCLEOTIDE SEQUENCE [LARGE SCALE GENOMIC DNA]</scope>
    <source>
        <strain evidence="16">CR-DP1</strain>
    </source>
</reference>
<evidence type="ECO:0000256" key="4">
    <source>
        <dbReference type="ARBA" id="ARBA00010790"/>
    </source>
</evidence>
<comment type="catalytic activity">
    <reaction evidence="1">
        <text>a long-chain primary fatty alcohol + O2 = a long-chain fatty aldehyde + H2O2</text>
        <dbReference type="Rhea" id="RHEA:22756"/>
        <dbReference type="ChEBI" id="CHEBI:15379"/>
        <dbReference type="ChEBI" id="CHEBI:16240"/>
        <dbReference type="ChEBI" id="CHEBI:17176"/>
        <dbReference type="ChEBI" id="CHEBI:77396"/>
        <dbReference type="EC" id="1.1.3.20"/>
    </reaction>
</comment>
<evidence type="ECO:0000256" key="13">
    <source>
        <dbReference type="SAM" id="SignalP"/>
    </source>
</evidence>